<dbReference type="PANTHER" id="PTHR47429:SF2">
    <property type="entry name" value="PROTEIN TWIN LOV 1"/>
    <property type="match status" value="1"/>
</dbReference>
<dbReference type="Pfam" id="PF13426">
    <property type="entry name" value="PAS_9"/>
    <property type="match status" value="1"/>
</dbReference>
<keyword evidence="1" id="KW-0285">Flavoprotein</keyword>
<evidence type="ECO:0000313" key="5">
    <source>
        <dbReference type="EMBL" id="PKD18542.1"/>
    </source>
</evidence>
<dbReference type="SUPFAM" id="SSF55785">
    <property type="entry name" value="PYP-like sensor domain (PAS domain)"/>
    <property type="match status" value="1"/>
</dbReference>
<evidence type="ECO:0000256" key="1">
    <source>
        <dbReference type="ARBA" id="ARBA00022630"/>
    </source>
</evidence>
<proteinExistence type="predicted"/>
<sequence length="216" mass="25397">MPLCRTDFVFNKIKSPRIGVGLLIKEKIMKKNLMNMQSLDIYLSSLSMEEYREIEDDIRVSEIKLMPLRSWDIYNDYYARQLAILRQQNTINSFKELAKKFEWENDLDAVFKDKTFDALVLTNKEAKIEWVSEGFSEMTGYSSRFAVNKTPHFLQGKETDKVALERIRQKLSREEPFTEVLINYKKDQTAYKCEISVIPLINDNTTHYLALERQAG</sequence>
<name>A0A2N0TUW3_9FLAO</name>
<accession>A0A2N0TUW3</accession>
<dbReference type="InterPro" id="IPR000014">
    <property type="entry name" value="PAS"/>
</dbReference>
<dbReference type="EMBL" id="LKTR01000023">
    <property type="protein sequence ID" value="PKD18542.1"/>
    <property type="molecule type" value="Genomic_DNA"/>
</dbReference>
<feature type="domain" description="PAS" evidence="4">
    <location>
        <begin position="117"/>
        <end position="208"/>
    </location>
</feature>
<evidence type="ECO:0000256" key="3">
    <source>
        <dbReference type="ARBA" id="ARBA00022991"/>
    </source>
</evidence>
<protein>
    <recommendedName>
        <fullName evidence="4">PAS domain-containing protein</fullName>
    </recommendedName>
</protein>
<evidence type="ECO:0000256" key="2">
    <source>
        <dbReference type="ARBA" id="ARBA00022643"/>
    </source>
</evidence>
<dbReference type="InterPro" id="IPR035965">
    <property type="entry name" value="PAS-like_dom_sf"/>
</dbReference>
<evidence type="ECO:0000313" key="6">
    <source>
        <dbReference type="Proteomes" id="UP000232533"/>
    </source>
</evidence>
<evidence type="ECO:0000259" key="4">
    <source>
        <dbReference type="Pfam" id="PF13426"/>
    </source>
</evidence>
<dbReference type="Proteomes" id="UP000232533">
    <property type="component" value="Unassembled WGS sequence"/>
</dbReference>
<gene>
    <name evidence="5" type="ORF">APR40_02965</name>
</gene>
<dbReference type="Gene3D" id="3.30.450.20">
    <property type="entry name" value="PAS domain"/>
    <property type="match status" value="1"/>
</dbReference>
<comment type="caution">
    <text evidence="5">The sequence shown here is derived from an EMBL/GenBank/DDBJ whole genome shotgun (WGS) entry which is preliminary data.</text>
</comment>
<reference evidence="5 6" key="1">
    <citation type="submission" date="2015-10" db="EMBL/GenBank/DDBJ databases">
        <title>Draft genome sequence of Salegentibacter salinarum KCTC 12975.</title>
        <authorList>
            <person name="Lin W."/>
            <person name="Zheng Q."/>
        </authorList>
    </citation>
    <scope>NUCLEOTIDE SEQUENCE [LARGE SCALE GENOMIC DNA]</scope>
    <source>
        <strain evidence="5 6">KCTC 12974</strain>
    </source>
</reference>
<dbReference type="AlphaFoldDB" id="A0A2N0TUW3"/>
<dbReference type="NCBIfam" id="TIGR00229">
    <property type="entry name" value="sensory_box"/>
    <property type="match status" value="1"/>
</dbReference>
<keyword evidence="3" id="KW-0157">Chromophore</keyword>
<organism evidence="5 6">
    <name type="scientific">Salegentibacter salarius</name>
    <dbReference type="NCBI Taxonomy" id="435906"/>
    <lineage>
        <taxon>Bacteria</taxon>
        <taxon>Pseudomonadati</taxon>
        <taxon>Bacteroidota</taxon>
        <taxon>Flavobacteriia</taxon>
        <taxon>Flavobacteriales</taxon>
        <taxon>Flavobacteriaceae</taxon>
        <taxon>Salegentibacter</taxon>
    </lineage>
</organism>
<keyword evidence="2" id="KW-0288">FMN</keyword>
<dbReference type="OrthoDB" id="5760647at2"/>
<dbReference type="PANTHER" id="PTHR47429">
    <property type="entry name" value="PROTEIN TWIN LOV 1"/>
    <property type="match status" value="1"/>
</dbReference>